<sequence>MILQLLHRAVAPVFIGIMLGCTASSNQQPIVGADLVSAPIAPTSYVGANGYRWANVSIGGGGFVTGVYTHNGQKDLVYIRTDVGGFYRWNAKDKTWIPLNDSFSMQEKTYYGGEAIATDPNNPNIVYMAAGKYSQWQPKGSIFKSTDQGKNWTKLNIDLGMDSNDEHRWAGKRLAVNPANSNVIFFGSRHDGLWKSENAGATWAKVATLSPTFTKGVGILGIVFDNQVPGLVYANIYGDGIYQSTDTGVTWSKIAGSPAQGQRMAVANNSILYVTHMAGVSKYEKGTWSNITPENKPAAFNALGVNPNNPNDLLVALGQSTSTKIYRTSDGGATWTEKKASIKHTVPWWDDSMFSLWTSAIEFDPKVPGKVWLTDGFGIWQTDNINANPAVWTNYEQGHEEVVAFAIAAPPKGAVLLSGVADVDGFYHNNGLNAFPAKRFEGISPINNANRDTYAIAYSQTDPLRIVRVGGSRWNSTYTGATSTDGGLTWKRFGSFPASMPLRVAISATNPNLFVVAVSKAPPLRTTDGGASWSAVSGLPNGPEGPWYWGQPLVADKVDGNTFYYYSDGKVYRSTDGGVSFSVVNSSIPNINSDYYSYALKTVPDAKDEVWLSLDWEGLFHSTDGGKTFSKLPSVEKAHLFSFGKPQTGSTTPALYLYGKISGMGEGIFRSLDRGKTWISIGSKQNPIGGEPNVMEASWQQFGLVFIGTNGRGIYYGTPDDSKEQAALSSAPVPPVRP</sequence>
<dbReference type="EMBL" id="JAMPKK010000042">
    <property type="protein sequence ID" value="MEP0866379.1"/>
    <property type="molecule type" value="Genomic_DNA"/>
</dbReference>
<name>A0ABV0JTE9_9CYAN</name>
<dbReference type="PANTHER" id="PTHR43739">
    <property type="entry name" value="XYLOGLUCANASE (EUROFUNG)"/>
    <property type="match status" value="1"/>
</dbReference>
<dbReference type="InterPro" id="IPR015943">
    <property type="entry name" value="WD40/YVTN_repeat-like_dom_sf"/>
</dbReference>
<dbReference type="PANTHER" id="PTHR43739:SF5">
    <property type="entry name" value="EXO-ALPHA-SIALIDASE"/>
    <property type="match status" value="1"/>
</dbReference>
<comment type="caution">
    <text evidence="2">The sequence shown here is derived from an EMBL/GenBank/DDBJ whole genome shotgun (WGS) entry which is preliminary data.</text>
</comment>
<reference evidence="2 3" key="1">
    <citation type="submission" date="2022-04" db="EMBL/GenBank/DDBJ databases">
        <title>Positive selection, recombination, and allopatry shape intraspecific diversity of widespread and dominant cyanobacteria.</title>
        <authorList>
            <person name="Wei J."/>
            <person name="Shu W."/>
            <person name="Hu C."/>
        </authorList>
    </citation>
    <scope>NUCLEOTIDE SEQUENCE [LARGE SCALE GENOMIC DNA]</scope>
    <source>
        <strain evidence="2 3">GB2-A5</strain>
    </source>
</reference>
<proteinExistence type="predicted"/>
<dbReference type="InterPro" id="IPR052025">
    <property type="entry name" value="Xyloglucanase_GH74"/>
</dbReference>
<feature type="region of interest" description="Disordered" evidence="1">
    <location>
        <begin position="718"/>
        <end position="738"/>
    </location>
</feature>
<organism evidence="2 3">
    <name type="scientific">Funiculus sociatus GB2-A5</name>
    <dbReference type="NCBI Taxonomy" id="2933946"/>
    <lineage>
        <taxon>Bacteria</taxon>
        <taxon>Bacillati</taxon>
        <taxon>Cyanobacteriota</taxon>
        <taxon>Cyanophyceae</taxon>
        <taxon>Coleofasciculales</taxon>
        <taxon>Coleofasciculaceae</taxon>
        <taxon>Funiculus</taxon>
    </lineage>
</organism>
<dbReference type="CDD" id="cd15482">
    <property type="entry name" value="Sialidase_non-viral"/>
    <property type="match status" value="1"/>
</dbReference>
<evidence type="ECO:0000256" key="1">
    <source>
        <dbReference type="SAM" id="MobiDB-lite"/>
    </source>
</evidence>
<dbReference type="Gene3D" id="2.130.10.10">
    <property type="entry name" value="YVTN repeat-like/Quinoprotein amine dehydrogenase"/>
    <property type="match status" value="2"/>
</dbReference>
<accession>A0ABV0JTE9</accession>
<protein>
    <submittedName>
        <fullName evidence="2">Uncharacterized protein</fullName>
    </submittedName>
</protein>
<dbReference type="RefSeq" id="WP_190417830.1">
    <property type="nucleotide sequence ID" value="NZ_JAMPKK010000042.1"/>
</dbReference>
<evidence type="ECO:0000313" key="2">
    <source>
        <dbReference type="EMBL" id="MEP0866379.1"/>
    </source>
</evidence>
<keyword evidence="3" id="KW-1185">Reference proteome</keyword>
<dbReference type="SUPFAM" id="SSF110296">
    <property type="entry name" value="Oligoxyloglucan reducing end-specific cellobiohydrolase"/>
    <property type="match status" value="2"/>
</dbReference>
<dbReference type="Proteomes" id="UP001442494">
    <property type="component" value="Unassembled WGS sequence"/>
</dbReference>
<gene>
    <name evidence="2" type="ORF">NDI37_18130</name>
</gene>
<evidence type="ECO:0000313" key="3">
    <source>
        <dbReference type="Proteomes" id="UP001442494"/>
    </source>
</evidence>